<dbReference type="HOGENOM" id="CLU_2622002_0_0_1"/>
<gene>
    <name evidence="3" type="ORF">DOTSEDRAFT_40207</name>
</gene>
<evidence type="ECO:0000256" key="2">
    <source>
        <dbReference type="SAM" id="SignalP"/>
    </source>
</evidence>
<dbReference type="Proteomes" id="UP000016933">
    <property type="component" value="Unassembled WGS sequence"/>
</dbReference>
<evidence type="ECO:0000256" key="1">
    <source>
        <dbReference type="SAM" id="MobiDB-lite"/>
    </source>
</evidence>
<evidence type="ECO:0000313" key="3">
    <source>
        <dbReference type="EMBL" id="EME48957.1"/>
    </source>
</evidence>
<feature type="region of interest" description="Disordered" evidence="1">
    <location>
        <begin position="32"/>
        <end position="78"/>
    </location>
</feature>
<dbReference type="EMBL" id="KB446535">
    <property type="protein sequence ID" value="EME48957.1"/>
    <property type="molecule type" value="Genomic_DNA"/>
</dbReference>
<reference evidence="4" key="1">
    <citation type="journal article" date="2012" name="PLoS Genet.">
        <title>The genomes of the fungal plant pathogens Cladosporium fulvum and Dothistroma septosporum reveal adaptation to different hosts and lifestyles but also signatures of common ancestry.</title>
        <authorList>
            <person name="de Wit P.J.G.M."/>
            <person name="van der Burgt A."/>
            <person name="Oekmen B."/>
            <person name="Stergiopoulos I."/>
            <person name="Abd-Elsalam K.A."/>
            <person name="Aerts A.L."/>
            <person name="Bahkali A.H."/>
            <person name="Beenen H.G."/>
            <person name="Chettri P."/>
            <person name="Cox M.P."/>
            <person name="Datema E."/>
            <person name="de Vries R.P."/>
            <person name="Dhillon B."/>
            <person name="Ganley A.R."/>
            <person name="Griffiths S.A."/>
            <person name="Guo Y."/>
            <person name="Hamelin R.C."/>
            <person name="Henrissat B."/>
            <person name="Kabir M.S."/>
            <person name="Jashni M.K."/>
            <person name="Kema G."/>
            <person name="Klaubauf S."/>
            <person name="Lapidus A."/>
            <person name="Levasseur A."/>
            <person name="Lindquist E."/>
            <person name="Mehrabi R."/>
            <person name="Ohm R.A."/>
            <person name="Owen T.J."/>
            <person name="Salamov A."/>
            <person name="Schwelm A."/>
            <person name="Schijlen E."/>
            <person name="Sun H."/>
            <person name="van den Burg H.A."/>
            <person name="van Ham R.C.H.J."/>
            <person name="Zhang S."/>
            <person name="Goodwin S.B."/>
            <person name="Grigoriev I.V."/>
            <person name="Collemare J."/>
            <person name="Bradshaw R.E."/>
        </authorList>
    </citation>
    <scope>NUCLEOTIDE SEQUENCE [LARGE SCALE GENOMIC DNA]</scope>
    <source>
        <strain evidence="4">NZE10 / CBS 128990</strain>
    </source>
</reference>
<keyword evidence="4" id="KW-1185">Reference proteome</keyword>
<feature type="signal peptide" evidence="2">
    <location>
        <begin position="1"/>
        <end position="21"/>
    </location>
</feature>
<evidence type="ECO:0008006" key="5">
    <source>
        <dbReference type="Google" id="ProtNLM"/>
    </source>
</evidence>
<accession>N1PZU5</accession>
<evidence type="ECO:0000313" key="4">
    <source>
        <dbReference type="Proteomes" id="UP000016933"/>
    </source>
</evidence>
<feature type="compositionally biased region" description="Polar residues" evidence="1">
    <location>
        <begin position="44"/>
        <end position="62"/>
    </location>
</feature>
<sequence>MIAALLLSHGSIICCTRLSCAIVEPLLAASDRAPVDRITDDDGVQTSNLQAPPHTPSSSMMTRQADDLASTCDQHSSA</sequence>
<dbReference type="AlphaFoldDB" id="N1PZU5"/>
<name>N1PZU5_DOTSN</name>
<feature type="chain" id="PRO_5004109462" description="Secreted protein" evidence="2">
    <location>
        <begin position="22"/>
        <end position="78"/>
    </location>
</feature>
<protein>
    <recommendedName>
        <fullName evidence="5">Secreted protein</fullName>
    </recommendedName>
</protein>
<proteinExistence type="predicted"/>
<reference evidence="3 4" key="2">
    <citation type="journal article" date="2012" name="PLoS Pathog.">
        <title>Diverse lifestyles and strategies of plant pathogenesis encoded in the genomes of eighteen Dothideomycetes fungi.</title>
        <authorList>
            <person name="Ohm R.A."/>
            <person name="Feau N."/>
            <person name="Henrissat B."/>
            <person name="Schoch C.L."/>
            <person name="Horwitz B.A."/>
            <person name="Barry K.W."/>
            <person name="Condon B.J."/>
            <person name="Copeland A.C."/>
            <person name="Dhillon B."/>
            <person name="Glaser F."/>
            <person name="Hesse C.N."/>
            <person name="Kosti I."/>
            <person name="LaButti K."/>
            <person name="Lindquist E.A."/>
            <person name="Lucas S."/>
            <person name="Salamov A.A."/>
            <person name="Bradshaw R.E."/>
            <person name="Ciuffetti L."/>
            <person name="Hamelin R.C."/>
            <person name="Kema G.H.J."/>
            <person name="Lawrence C."/>
            <person name="Scott J.A."/>
            <person name="Spatafora J.W."/>
            <person name="Turgeon B.G."/>
            <person name="de Wit P.J.G.M."/>
            <person name="Zhong S."/>
            <person name="Goodwin S.B."/>
            <person name="Grigoriev I.V."/>
        </authorList>
    </citation>
    <scope>NUCLEOTIDE SEQUENCE [LARGE SCALE GENOMIC DNA]</scope>
    <source>
        <strain evidence="4">NZE10 / CBS 128990</strain>
    </source>
</reference>
<keyword evidence="2" id="KW-0732">Signal</keyword>
<organism evidence="3 4">
    <name type="scientific">Dothistroma septosporum (strain NZE10 / CBS 128990)</name>
    <name type="common">Red band needle blight fungus</name>
    <name type="synonym">Mycosphaerella pini</name>
    <dbReference type="NCBI Taxonomy" id="675120"/>
    <lineage>
        <taxon>Eukaryota</taxon>
        <taxon>Fungi</taxon>
        <taxon>Dikarya</taxon>
        <taxon>Ascomycota</taxon>
        <taxon>Pezizomycotina</taxon>
        <taxon>Dothideomycetes</taxon>
        <taxon>Dothideomycetidae</taxon>
        <taxon>Mycosphaerellales</taxon>
        <taxon>Mycosphaerellaceae</taxon>
        <taxon>Dothistroma</taxon>
    </lineage>
</organism>